<evidence type="ECO:0000256" key="1">
    <source>
        <dbReference type="ARBA" id="ARBA00005695"/>
    </source>
</evidence>
<proteinExistence type="inferred from homology"/>
<comment type="similarity">
    <text evidence="1">Belongs to the bacterial solute-binding protein 5 family.</text>
</comment>
<protein>
    <submittedName>
        <fullName evidence="5">Peptide ABC transporter substrate-binding protein</fullName>
    </submittedName>
</protein>
<evidence type="ECO:0000256" key="3">
    <source>
        <dbReference type="ARBA" id="ARBA00022729"/>
    </source>
</evidence>
<evidence type="ECO:0000256" key="2">
    <source>
        <dbReference type="ARBA" id="ARBA00022448"/>
    </source>
</evidence>
<evidence type="ECO:0000313" key="5">
    <source>
        <dbReference type="EMBL" id="MBU5485371.1"/>
    </source>
</evidence>
<name>A0ABS6EJJ3_9CLOT</name>
<keyword evidence="2" id="KW-0813">Transport</keyword>
<evidence type="ECO:0000259" key="4">
    <source>
        <dbReference type="Pfam" id="PF00496"/>
    </source>
</evidence>
<dbReference type="InterPro" id="IPR039424">
    <property type="entry name" value="SBP_5"/>
</dbReference>
<keyword evidence="6" id="KW-1185">Reference proteome</keyword>
<dbReference type="PIRSF" id="PIRSF002741">
    <property type="entry name" value="MppA"/>
    <property type="match status" value="1"/>
</dbReference>
<evidence type="ECO:0000313" key="6">
    <source>
        <dbReference type="Proteomes" id="UP000726170"/>
    </source>
</evidence>
<comment type="caution">
    <text evidence="5">The sequence shown here is derived from an EMBL/GenBank/DDBJ whole genome shotgun (WGS) entry which is preliminary data.</text>
</comment>
<dbReference type="InterPro" id="IPR030678">
    <property type="entry name" value="Peptide/Ni-bd"/>
</dbReference>
<feature type="domain" description="Solute-binding protein family 5" evidence="4">
    <location>
        <begin position="74"/>
        <end position="325"/>
    </location>
</feature>
<sequence length="499" mass="58641">MKKYIALIICIFVLISGCVEKKKDIHHLDNKDSIVYGVETFPKDLILLDDTIGEYNYLLVNLFEGLVKKDDEGNIVPGLAYKWDVEENGTKYTFKIRNDAKWNNGESITARDFVYFFSETLNVGVNNVFDYHLFYIKGLEEYRKGDINFLETGVKEVDKNTLEITLKYPCSYFLDILSNPRYSLRKINYTLKSWEKDYNYIAYSGPYIIKNVNKDILELENNTQYWDSENVKNEKMTIQNEGSEEGVLAAFATSKVDFLKIYDLWNNENIKDGSYVIENDSYIGKAIAFNFKRDKVKDNKLRKDIYNSIDRNYIVKNIFKDRASPWKYSKDRVGSSGKYKDLSLELVYIKNKYNDELAKEIKKQLKNELNINILLKGYNEVEMKDVLEKDNYDMVLLEIIKEYKNPISFYEKICSNNYFNFYSYKNKNYDNIILNAKKEGDTVEQDKLLNEGEKILMEEVPVVPILFVKNLIYADNSIYNIFLNYNGDILFNNISFNDI</sequence>
<dbReference type="CDD" id="cd08504">
    <property type="entry name" value="PBP2_OppA"/>
    <property type="match status" value="1"/>
</dbReference>
<dbReference type="RefSeq" id="WP_216439920.1">
    <property type="nucleotide sequence ID" value="NZ_JAHLQF010000003.1"/>
</dbReference>
<gene>
    <name evidence="5" type="ORF">KQI86_13590</name>
</gene>
<dbReference type="PROSITE" id="PS51257">
    <property type="entry name" value="PROKAR_LIPOPROTEIN"/>
    <property type="match status" value="1"/>
</dbReference>
<dbReference type="EMBL" id="JAHLQF010000003">
    <property type="protein sequence ID" value="MBU5485371.1"/>
    <property type="molecule type" value="Genomic_DNA"/>
</dbReference>
<keyword evidence="3" id="KW-0732">Signal</keyword>
<dbReference type="Pfam" id="PF00496">
    <property type="entry name" value="SBP_bac_5"/>
    <property type="match status" value="1"/>
</dbReference>
<accession>A0ABS6EJJ3</accession>
<dbReference type="PANTHER" id="PTHR30290:SF9">
    <property type="entry name" value="OLIGOPEPTIDE-BINDING PROTEIN APPA"/>
    <property type="match status" value="1"/>
</dbReference>
<reference evidence="5 6" key="1">
    <citation type="submission" date="2021-06" db="EMBL/GenBank/DDBJ databases">
        <authorList>
            <person name="Sun Q."/>
            <person name="Li D."/>
        </authorList>
    </citation>
    <scope>NUCLEOTIDE SEQUENCE [LARGE SCALE GENOMIC DNA]</scope>
    <source>
        <strain evidence="5 6">MSJ-11</strain>
    </source>
</reference>
<organism evidence="5 6">
    <name type="scientific">Clostridium mobile</name>
    <dbReference type="NCBI Taxonomy" id="2841512"/>
    <lineage>
        <taxon>Bacteria</taxon>
        <taxon>Bacillati</taxon>
        <taxon>Bacillota</taxon>
        <taxon>Clostridia</taxon>
        <taxon>Eubacteriales</taxon>
        <taxon>Clostridiaceae</taxon>
        <taxon>Clostridium</taxon>
    </lineage>
</organism>
<dbReference type="PANTHER" id="PTHR30290">
    <property type="entry name" value="PERIPLASMIC BINDING COMPONENT OF ABC TRANSPORTER"/>
    <property type="match status" value="1"/>
</dbReference>
<dbReference type="Proteomes" id="UP000726170">
    <property type="component" value="Unassembled WGS sequence"/>
</dbReference>
<dbReference type="InterPro" id="IPR000914">
    <property type="entry name" value="SBP_5_dom"/>
</dbReference>